<dbReference type="PROSITE" id="PS50887">
    <property type="entry name" value="GGDEF"/>
    <property type="match status" value="1"/>
</dbReference>
<dbReference type="AlphaFoldDB" id="A0A5C1QMU3"/>
<dbReference type="NCBIfam" id="TIGR00254">
    <property type="entry name" value="GGDEF"/>
    <property type="match status" value="1"/>
</dbReference>
<dbReference type="InterPro" id="IPR029150">
    <property type="entry name" value="dCache_3"/>
</dbReference>
<dbReference type="Gene3D" id="3.30.70.270">
    <property type="match status" value="1"/>
</dbReference>
<dbReference type="EC" id="2.7.7.65" evidence="1"/>
<evidence type="ECO:0000256" key="1">
    <source>
        <dbReference type="ARBA" id="ARBA00012528"/>
    </source>
</evidence>
<keyword evidence="3" id="KW-0472">Membrane</keyword>
<protein>
    <recommendedName>
        <fullName evidence="1">diguanylate cyclase</fullName>
        <ecNumber evidence="1">2.7.7.65</ecNumber>
    </recommendedName>
</protein>
<dbReference type="Pfam" id="PF14827">
    <property type="entry name" value="dCache_3"/>
    <property type="match status" value="1"/>
</dbReference>
<evidence type="ECO:0000259" key="4">
    <source>
        <dbReference type="PROSITE" id="PS50887"/>
    </source>
</evidence>
<organism evidence="5 6">
    <name type="scientific">Oceanispirochaeta crateris</name>
    <dbReference type="NCBI Taxonomy" id="2518645"/>
    <lineage>
        <taxon>Bacteria</taxon>
        <taxon>Pseudomonadati</taxon>
        <taxon>Spirochaetota</taxon>
        <taxon>Spirochaetia</taxon>
        <taxon>Spirochaetales</taxon>
        <taxon>Spirochaetaceae</taxon>
        <taxon>Oceanispirochaeta</taxon>
    </lineage>
</organism>
<comment type="catalytic activity">
    <reaction evidence="2">
        <text>2 GTP = 3',3'-c-di-GMP + 2 diphosphate</text>
        <dbReference type="Rhea" id="RHEA:24898"/>
        <dbReference type="ChEBI" id="CHEBI:33019"/>
        <dbReference type="ChEBI" id="CHEBI:37565"/>
        <dbReference type="ChEBI" id="CHEBI:58805"/>
        <dbReference type="EC" id="2.7.7.65"/>
    </reaction>
</comment>
<keyword evidence="3" id="KW-1133">Transmembrane helix</keyword>
<feature type="domain" description="GGDEF" evidence="4">
    <location>
        <begin position="396"/>
        <end position="525"/>
    </location>
</feature>
<dbReference type="KEGG" id="ock:EXM22_09875"/>
<dbReference type="PANTHER" id="PTHR45138:SF9">
    <property type="entry name" value="DIGUANYLATE CYCLASE DGCM-RELATED"/>
    <property type="match status" value="1"/>
</dbReference>
<dbReference type="SMART" id="SM00267">
    <property type="entry name" value="GGDEF"/>
    <property type="match status" value="1"/>
</dbReference>
<dbReference type="InterPro" id="IPR000160">
    <property type="entry name" value="GGDEF_dom"/>
</dbReference>
<evidence type="ECO:0000256" key="3">
    <source>
        <dbReference type="SAM" id="Phobius"/>
    </source>
</evidence>
<dbReference type="Pfam" id="PF00990">
    <property type="entry name" value="GGDEF"/>
    <property type="match status" value="1"/>
</dbReference>
<keyword evidence="6" id="KW-1185">Reference proteome</keyword>
<evidence type="ECO:0000313" key="5">
    <source>
        <dbReference type="EMBL" id="QEN08280.1"/>
    </source>
</evidence>
<dbReference type="InterPro" id="IPR050469">
    <property type="entry name" value="Diguanylate_Cyclase"/>
</dbReference>
<name>A0A5C1QMU3_9SPIO</name>
<dbReference type="GO" id="GO:0052621">
    <property type="term" value="F:diguanylate cyclase activity"/>
    <property type="evidence" value="ECO:0007669"/>
    <property type="project" value="UniProtKB-EC"/>
</dbReference>
<dbReference type="PANTHER" id="PTHR45138">
    <property type="entry name" value="REGULATORY COMPONENTS OF SENSORY TRANSDUCTION SYSTEM"/>
    <property type="match status" value="1"/>
</dbReference>
<feature type="transmembrane region" description="Helical" evidence="3">
    <location>
        <begin position="334"/>
        <end position="357"/>
    </location>
</feature>
<dbReference type="EMBL" id="CP036150">
    <property type="protein sequence ID" value="QEN08280.1"/>
    <property type="molecule type" value="Genomic_DNA"/>
</dbReference>
<evidence type="ECO:0000313" key="6">
    <source>
        <dbReference type="Proteomes" id="UP000324209"/>
    </source>
</evidence>
<keyword evidence="3" id="KW-0812">Transmembrane</keyword>
<dbReference type="FunFam" id="3.30.70.270:FF:000001">
    <property type="entry name" value="Diguanylate cyclase domain protein"/>
    <property type="match status" value="1"/>
</dbReference>
<accession>A0A5C1QMU3</accession>
<dbReference type="OrthoDB" id="9779586at2"/>
<dbReference type="Proteomes" id="UP000324209">
    <property type="component" value="Chromosome"/>
</dbReference>
<gene>
    <name evidence="5" type="ORF">EXM22_09875</name>
</gene>
<reference evidence="5 6" key="1">
    <citation type="submission" date="2019-02" db="EMBL/GenBank/DDBJ databases">
        <title>Complete Genome Sequence and Methylome Analysis of free living Spirochaetas.</title>
        <authorList>
            <person name="Fomenkov A."/>
            <person name="Dubinina G."/>
            <person name="Leshcheva N."/>
            <person name="Mikheeva N."/>
            <person name="Grabovich M."/>
            <person name="Vincze T."/>
            <person name="Roberts R.J."/>
        </authorList>
    </citation>
    <scope>NUCLEOTIDE SEQUENCE [LARGE SCALE GENOMIC DNA]</scope>
    <source>
        <strain evidence="5 6">K2</strain>
    </source>
</reference>
<proteinExistence type="predicted"/>
<sequence length="525" mass="61045">MLRYSVQRLSLIYEESFGIMKKILKPLLLTVFPLIFIMTYVVVFKYMSATEEKIMDNYIDKLRYEYDIIVSEYTNMANFINLNQIQKESVLEVLYDASLTEDELVKNELRATLLRQLSPLYNNLKTFNFRQLHFHTADNLSFLRFHKPETYGDDLMGIRLSVEYVNREKKSISGFEEGRIFNGYRNLYPLMYNEKHIGSVEISISIAAIIDQIANLYHQESQFILLKSVVLEKVFSSEQSNYSEWTIDPRFVLDKGLVENYSLADHILKKDSDRIAKSLSSSLLDGEPFSIEVNYDQEKRVLSFLPIRNFTGNTVAYLFLNSDNERLVELRRSFWLITSSFLCLIVLLAFIVVYSTYTGRRIKYMAFNDQLTGISSRRMILTKLKEEYLRSKRYGTVFSICMIDIDHFKNVNDTYGHMIGDHVLKELATVVIKNIRSTDHFGRYGGEEFILILLETEGDAALHFLDDLRLKIAQHQFATIGNLTISGGIATYTHKYECSEDLIDDADKNLYLAKKNGRNQVVFEV</sequence>
<feature type="transmembrane region" description="Helical" evidence="3">
    <location>
        <begin position="27"/>
        <end position="47"/>
    </location>
</feature>
<evidence type="ECO:0000256" key="2">
    <source>
        <dbReference type="ARBA" id="ARBA00034247"/>
    </source>
</evidence>
<dbReference type="InterPro" id="IPR029787">
    <property type="entry name" value="Nucleotide_cyclase"/>
</dbReference>
<dbReference type="CDD" id="cd01949">
    <property type="entry name" value="GGDEF"/>
    <property type="match status" value="1"/>
</dbReference>
<dbReference type="SUPFAM" id="SSF55073">
    <property type="entry name" value="Nucleotide cyclase"/>
    <property type="match status" value="1"/>
</dbReference>
<dbReference type="InterPro" id="IPR043128">
    <property type="entry name" value="Rev_trsase/Diguanyl_cyclase"/>
</dbReference>